<gene>
    <name evidence="1" type="ORF">JG687_00013653</name>
</gene>
<protein>
    <submittedName>
        <fullName evidence="1">Uncharacterized protein</fullName>
    </submittedName>
</protein>
<name>A0A8T1U0R0_9STRA</name>
<comment type="caution">
    <text evidence="1">The sequence shown here is derived from an EMBL/GenBank/DDBJ whole genome shotgun (WGS) entry which is preliminary data.</text>
</comment>
<dbReference type="EMBL" id="JAENGZ010001021">
    <property type="protein sequence ID" value="KAG6951374.1"/>
    <property type="molecule type" value="Genomic_DNA"/>
</dbReference>
<organism evidence="1 2">
    <name type="scientific">Phytophthora cactorum</name>
    <dbReference type="NCBI Taxonomy" id="29920"/>
    <lineage>
        <taxon>Eukaryota</taxon>
        <taxon>Sar</taxon>
        <taxon>Stramenopiles</taxon>
        <taxon>Oomycota</taxon>
        <taxon>Peronosporomycetes</taxon>
        <taxon>Peronosporales</taxon>
        <taxon>Peronosporaceae</taxon>
        <taxon>Phytophthora</taxon>
    </lineage>
</organism>
<accession>A0A8T1U0R0</accession>
<evidence type="ECO:0000313" key="2">
    <source>
        <dbReference type="Proteomes" id="UP000688947"/>
    </source>
</evidence>
<sequence>MPRGWTRSMVSKSLNGTRRRLLYLQQHAIKFASKPIRGAKRKRTTNVVSLLQARFPYRELQTQPWNLSLETLETIFCSTR</sequence>
<dbReference type="Proteomes" id="UP000688947">
    <property type="component" value="Unassembled WGS sequence"/>
</dbReference>
<reference evidence="1" key="1">
    <citation type="submission" date="2021-01" db="EMBL/GenBank/DDBJ databases">
        <title>Phytophthora aleatoria, a newly-described species from Pinus radiata is distinct from Phytophthora cactorum isolates based on comparative genomics.</title>
        <authorList>
            <person name="Mcdougal R."/>
            <person name="Panda P."/>
            <person name="Williams N."/>
            <person name="Studholme D.J."/>
        </authorList>
    </citation>
    <scope>NUCLEOTIDE SEQUENCE</scope>
    <source>
        <strain evidence="1">NZFS 3830</strain>
    </source>
</reference>
<dbReference type="AlphaFoldDB" id="A0A8T1U0R0"/>
<proteinExistence type="predicted"/>
<evidence type="ECO:0000313" key="1">
    <source>
        <dbReference type="EMBL" id="KAG6951374.1"/>
    </source>
</evidence>